<feature type="transmembrane region" description="Helical" evidence="7">
    <location>
        <begin position="147"/>
        <end position="168"/>
    </location>
</feature>
<evidence type="ECO:0000256" key="3">
    <source>
        <dbReference type="ARBA" id="ARBA00022737"/>
    </source>
</evidence>
<dbReference type="EMBL" id="LRBV02000008">
    <property type="status" value="NOT_ANNOTATED_CDS"/>
    <property type="molecule type" value="Genomic_DNA"/>
</dbReference>
<keyword evidence="2 7" id="KW-0812">Transmembrane</keyword>
<dbReference type="Gramene" id="QL08p060190:mrna">
    <property type="protein sequence ID" value="QL08p060190:mrna:CDS:2"/>
    <property type="gene ID" value="QL08p060190"/>
</dbReference>
<name>A0A7N2MFX5_QUELO</name>
<evidence type="ECO:0000256" key="1">
    <source>
        <dbReference type="ARBA" id="ARBA00004141"/>
    </source>
</evidence>
<dbReference type="AlphaFoldDB" id="A0A7N2MFX5"/>
<keyword evidence="10" id="KW-1185">Reference proteome</keyword>
<evidence type="ECO:0000256" key="6">
    <source>
        <dbReference type="ARBA" id="ARBA00023136"/>
    </source>
</evidence>
<proteinExistence type="predicted"/>
<evidence type="ECO:0000256" key="5">
    <source>
        <dbReference type="ARBA" id="ARBA00023043"/>
    </source>
</evidence>
<sequence length="179" mass="19225">MNQDQPNQDSNTRNALLVVATLIASVTFQAGVNPPGGVWQENPPPDLAPPPAATTINTNPSLLSPHNYRDTHKPGKSILANNRISYGVYIVCNTAAFSTSGYMIGSLVEVSGSFKVLVRVALFFMGATYSASVLAVLPDHGPLNTCLLFIALLVPYLALSARGIWMYIKAAWARHIRSS</sequence>
<dbReference type="InterPro" id="IPR026961">
    <property type="entry name" value="PGG_dom"/>
</dbReference>
<dbReference type="InParanoid" id="A0A7N2MFX5"/>
<evidence type="ECO:0000259" key="8">
    <source>
        <dbReference type="Pfam" id="PF13962"/>
    </source>
</evidence>
<feature type="domain" description="PGG" evidence="8">
    <location>
        <begin position="10"/>
        <end position="133"/>
    </location>
</feature>
<evidence type="ECO:0000313" key="9">
    <source>
        <dbReference type="EnsemblPlants" id="QL08p060190:mrna:CDS:2"/>
    </source>
</evidence>
<evidence type="ECO:0000256" key="7">
    <source>
        <dbReference type="SAM" id="Phobius"/>
    </source>
</evidence>
<dbReference type="Proteomes" id="UP000594261">
    <property type="component" value="Chromosome 8"/>
</dbReference>
<keyword evidence="6 7" id="KW-0472">Membrane</keyword>
<comment type="subcellular location">
    <subcellularLocation>
        <location evidence="1">Membrane</location>
        <topology evidence="1">Multi-pass membrane protein</topology>
    </subcellularLocation>
</comment>
<feature type="transmembrane region" description="Helical" evidence="7">
    <location>
        <begin position="84"/>
        <end position="104"/>
    </location>
</feature>
<dbReference type="EnsemblPlants" id="QL08p060190:mrna">
    <property type="protein sequence ID" value="QL08p060190:mrna:CDS:2"/>
    <property type="gene ID" value="QL08p060190"/>
</dbReference>
<dbReference type="Pfam" id="PF13962">
    <property type="entry name" value="PGG"/>
    <property type="match status" value="1"/>
</dbReference>
<reference evidence="9 10" key="1">
    <citation type="journal article" date="2016" name="G3 (Bethesda)">
        <title>First Draft Assembly and Annotation of the Genome of a California Endemic Oak Quercus lobata Nee (Fagaceae).</title>
        <authorList>
            <person name="Sork V.L."/>
            <person name="Fitz-Gibbon S.T."/>
            <person name="Puiu D."/>
            <person name="Crepeau M."/>
            <person name="Gugger P.F."/>
            <person name="Sherman R."/>
            <person name="Stevens K."/>
            <person name="Langley C.H."/>
            <person name="Pellegrini M."/>
            <person name="Salzberg S.L."/>
        </authorList>
    </citation>
    <scope>NUCLEOTIDE SEQUENCE [LARGE SCALE GENOMIC DNA]</scope>
    <source>
        <strain evidence="9 10">cv. SW786</strain>
    </source>
</reference>
<keyword evidence="5" id="KW-0040">ANK repeat</keyword>
<evidence type="ECO:0000313" key="10">
    <source>
        <dbReference type="Proteomes" id="UP000594261"/>
    </source>
</evidence>
<reference evidence="9" key="2">
    <citation type="submission" date="2021-01" db="UniProtKB">
        <authorList>
            <consortium name="EnsemblPlants"/>
        </authorList>
    </citation>
    <scope>IDENTIFICATION</scope>
</reference>
<evidence type="ECO:0000256" key="4">
    <source>
        <dbReference type="ARBA" id="ARBA00022989"/>
    </source>
</evidence>
<accession>A0A7N2MFX5</accession>
<dbReference type="PANTHER" id="PTHR24186:SF56">
    <property type="entry name" value="PGG DOMAIN-CONTAINING PROTEIN"/>
    <property type="match status" value="1"/>
</dbReference>
<feature type="transmembrane region" description="Helical" evidence="7">
    <location>
        <begin position="12"/>
        <end position="32"/>
    </location>
</feature>
<keyword evidence="4 7" id="KW-1133">Transmembrane helix</keyword>
<keyword evidence="3" id="KW-0677">Repeat</keyword>
<evidence type="ECO:0000256" key="2">
    <source>
        <dbReference type="ARBA" id="ARBA00022692"/>
    </source>
</evidence>
<feature type="transmembrane region" description="Helical" evidence="7">
    <location>
        <begin position="116"/>
        <end position="135"/>
    </location>
</feature>
<dbReference type="PANTHER" id="PTHR24186">
    <property type="entry name" value="PROTEIN PHOSPHATASE 1 REGULATORY SUBUNIT"/>
    <property type="match status" value="1"/>
</dbReference>
<organism evidence="9 10">
    <name type="scientific">Quercus lobata</name>
    <name type="common">Valley oak</name>
    <dbReference type="NCBI Taxonomy" id="97700"/>
    <lineage>
        <taxon>Eukaryota</taxon>
        <taxon>Viridiplantae</taxon>
        <taxon>Streptophyta</taxon>
        <taxon>Embryophyta</taxon>
        <taxon>Tracheophyta</taxon>
        <taxon>Spermatophyta</taxon>
        <taxon>Magnoliopsida</taxon>
        <taxon>eudicotyledons</taxon>
        <taxon>Gunneridae</taxon>
        <taxon>Pentapetalae</taxon>
        <taxon>rosids</taxon>
        <taxon>fabids</taxon>
        <taxon>Fagales</taxon>
        <taxon>Fagaceae</taxon>
        <taxon>Quercus</taxon>
    </lineage>
</organism>
<dbReference type="GO" id="GO:0005886">
    <property type="term" value="C:plasma membrane"/>
    <property type="evidence" value="ECO:0007669"/>
    <property type="project" value="TreeGrafter"/>
</dbReference>
<protein>
    <recommendedName>
        <fullName evidence="8">PGG domain-containing protein</fullName>
    </recommendedName>
</protein>